<sequence length="78" mass="8773">MKMEGIFIKLSSRKFWSLLAGWLTSLLILFNFDENTTAQIVAVVGAFGSIVVYIFAEAYVDSKSVQSVKNSKRYTDDI</sequence>
<evidence type="ECO:0000313" key="3">
    <source>
        <dbReference type="Proteomes" id="UP001235840"/>
    </source>
</evidence>
<organism evidence="2 3">
    <name type="scientific">Caldalkalibacillus horti</name>
    <dbReference type="NCBI Taxonomy" id="77523"/>
    <lineage>
        <taxon>Bacteria</taxon>
        <taxon>Bacillati</taxon>
        <taxon>Bacillota</taxon>
        <taxon>Bacilli</taxon>
        <taxon>Bacillales</taxon>
        <taxon>Bacillaceae</taxon>
        <taxon>Caldalkalibacillus</taxon>
    </lineage>
</organism>
<proteinExistence type="predicted"/>
<dbReference type="EMBL" id="JAUSTY010000004">
    <property type="protein sequence ID" value="MDQ0165162.1"/>
    <property type="molecule type" value="Genomic_DNA"/>
</dbReference>
<accession>A0ABT9VW12</accession>
<evidence type="ECO:0008006" key="4">
    <source>
        <dbReference type="Google" id="ProtNLM"/>
    </source>
</evidence>
<dbReference type="Proteomes" id="UP001235840">
    <property type="component" value="Unassembled WGS sequence"/>
</dbReference>
<keyword evidence="1" id="KW-0812">Transmembrane</keyword>
<protein>
    <recommendedName>
        <fullName evidence="4">Holin</fullName>
    </recommendedName>
</protein>
<comment type="caution">
    <text evidence="2">The sequence shown here is derived from an EMBL/GenBank/DDBJ whole genome shotgun (WGS) entry which is preliminary data.</text>
</comment>
<keyword evidence="3" id="KW-1185">Reference proteome</keyword>
<evidence type="ECO:0000256" key="1">
    <source>
        <dbReference type="SAM" id="Phobius"/>
    </source>
</evidence>
<keyword evidence="1" id="KW-0472">Membrane</keyword>
<feature type="transmembrane region" description="Helical" evidence="1">
    <location>
        <begin position="15"/>
        <end position="32"/>
    </location>
</feature>
<feature type="transmembrane region" description="Helical" evidence="1">
    <location>
        <begin position="38"/>
        <end position="60"/>
    </location>
</feature>
<name>A0ABT9VW12_9BACI</name>
<gene>
    <name evidence="2" type="ORF">J2S11_001062</name>
</gene>
<keyword evidence="1" id="KW-1133">Transmembrane helix</keyword>
<evidence type="ECO:0000313" key="2">
    <source>
        <dbReference type="EMBL" id="MDQ0165162.1"/>
    </source>
</evidence>
<reference evidence="2 3" key="1">
    <citation type="submission" date="2023-07" db="EMBL/GenBank/DDBJ databases">
        <title>Genomic Encyclopedia of Type Strains, Phase IV (KMG-IV): sequencing the most valuable type-strain genomes for metagenomic binning, comparative biology and taxonomic classification.</title>
        <authorList>
            <person name="Goeker M."/>
        </authorList>
    </citation>
    <scope>NUCLEOTIDE SEQUENCE [LARGE SCALE GENOMIC DNA]</scope>
    <source>
        <strain evidence="2 3">DSM 12751</strain>
    </source>
</reference>
<dbReference type="RefSeq" id="WP_307391872.1">
    <property type="nucleotide sequence ID" value="NZ_BAAADK010000045.1"/>
</dbReference>